<proteinExistence type="predicted"/>
<dbReference type="Proteomes" id="UP000002457">
    <property type="component" value="Chromosome"/>
</dbReference>
<dbReference type="eggNOG" id="arCOG03335">
    <property type="taxonomic scope" value="Archaea"/>
</dbReference>
<dbReference type="InterPro" id="IPR050904">
    <property type="entry name" value="Adhesion/Biosynth-related"/>
</dbReference>
<dbReference type="GeneID" id="7270664"/>
<gene>
    <name evidence="2" type="ordered locus">Mpal_0278</name>
</gene>
<dbReference type="Gene3D" id="2.30.180.10">
    <property type="entry name" value="FAS1 domain"/>
    <property type="match status" value="1"/>
</dbReference>
<evidence type="ECO:0000313" key="2">
    <source>
        <dbReference type="EMBL" id="ACL15661.1"/>
    </source>
</evidence>
<dbReference type="InterPro" id="IPR000782">
    <property type="entry name" value="FAS1_domain"/>
</dbReference>
<dbReference type="PROSITE" id="PS50213">
    <property type="entry name" value="FAS1"/>
    <property type="match status" value="1"/>
</dbReference>
<evidence type="ECO:0000259" key="1">
    <source>
        <dbReference type="PROSITE" id="PS50213"/>
    </source>
</evidence>
<feature type="domain" description="FAS1" evidence="1">
    <location>
        <begin position="4"/>
        <end position="134"/>
    </location>
</feature>
<dbReference type="PANTHER" id="PTHR10900">
    <property type="entry name" value="PERIOSTIN-RELATED"/>
    <property type="match status" value="1"/>
</dbReference>
<evidence type="ECO:0000313" key="3">
    <source>
        <dbReference type="Proteomes" id="UP000002457"/>
    </source>
</evidence>
<sequence>MINDQTILETLRHDGGFTLFVKAAEDSGVADILNGDDTLTIFAPEDAAFVKLPDSALDLLESDPALARELLLFHIGEGTVLSENAVETAIFRTLQGGELALSVAKSIFYVELTPVKRPDIVAANGVIHAIGTVLIPETIRDQLLEEKGGAA</sequence>
<dbReference type="FunFam" id="2.30.180.10:FF:000032">
    <property type="entry name" value="Fasciclin domain-containing protein, putative"/>
    <property type="match status" value="1"/>
</dbReference>
<dbReference type="STRING" id="521011.Mpal_0278"/>
<dbReference type="SMART" id="SM00554">
    <property type="entry name" value="FAS1"/>
    <property type="match status" value="1"/>
</dbReference>
<protein>
    <submittedName>
        <fullName evidence="2">Beta-Ig-H3/fasciclin</fullName>
    </submittedName>
</protein>
<reference evidence="2 3" key="1">
    <citation type="journal article" date="2015" name="Genome Announc.">
        <title>Complete Genome Sequence of Methanosphaerula palustris E1-9CT, a Hydrogenotrophic Methanogen Isolated from a Minerotrophic Fen Peatland.</title>
        <authorList>
            <person name="Cadillo-Quiroz H."/>
            <person name="Browne P."/>
            <person name="Kyrpides N."/>
            <person name="Woyke T."/>
            <person name="Goodwin L."/>
            <person name="Detter C."/>
            <person name="Yavitt J.B."/>
            <person name="Zinder S.H."/>
        </authorList>
    </citation>
    <scope>NUCLEOTIDE SEQUENCE [LARGE SCALE GENOMIC DNA]</scope>
    <source>
        <strain evidence="3">ATCC BAA-1556 / DSM 19958 / E1-9c</strain>
    </source>
</reference>
<organism evidence="2 3">
    <name type="scientific">Methanosphaerula palustris (strain ATCC BAA-1556 / DSM 19958 / E1-9c)</name>
    <dbReference type="NCBI Taxonomy" id="521011"/>
    <lineage>
        <taxon>Archaea</taxon>
        <taxon>Methanobacteriati</taxon>
        <taxon>Methanobacteriota</taxon>
        <taxon>Stenosarchaea group</taxon>
        <taxon>Methanomicrobia</taxon>
        <taxon>Methanomicrobiales</taxon>
        <taxon>Methanoregulaceae</taxon>
        <taxon>Methanosphaerula</taxon>
    </lineage>
</organism>
<name>B8GJK7_METPE</name>
<dbReference type="KEGG" id="mpl:Mpal_0278"/>
<dbReference type="InterPro" id="IPR036378">
    <property type="entry name" value="FAS1_dom_sf"/>
</dbReference>
<dbReference type="SUPFAM" id="SSF82153">
    <property type="entry name" value="FAS1 domain"/>
    <property type="match status" value="1"/>
</dbReference>
<keyword evidence="3" id="KW-1185">Reference proteome</keyword>
<accession>B8GJK7</accession>
<dbReference type="Pfam" id="PF02469">
    <property type="entry name" value="Fasciclin"/>
    <property type="match status" value="1"/>
</dbReference>
<dbReference type="OrthoDB" id="105895at2157"/>
<dbReference type="PANTHER" id="PTHR10900:SF77">
    <property type="entry name" value="FI19380P1"/>
    <property type="match status" value="1"/>
</dbReference>
<dbReference type="AlphaFoldDB" id="B8GJK7"/>
<dbReference type="RefSeq" id="WP_012616980.1">
    <property type="nucleotide sequence ID" value="NC_011832.1"/>
</dbReference>
<dbReference type="HOGENOM" id="CLU_031281_4_2_2"/>
<dbReference type="EMBL" id="CP001338">
    <property type="protein sequence ID" value="ACL15661.1"/>
    <property type="molecule type" value="Genomic_DNA"/>
</dbReference>